<dbReference type="GO" id="GO:0017025">
    <property type="term" value="F:TBP-class protein binding"/>
    <property type="evidence" value="ECO:0007669"/>
    <property type="project" value="TreeGrafter"/>
</dbReference>
<dbReference type="GO" id="GO:0042790">
    <property type="term" value="P:nucleolar large rRNA transcription by RNA polymerase I"/>
    <property type="evidence" value="ECO:0007669"/>
    <property type="project" value="TreeGrafter"/>
</dbReference>
<evidence type="ECO:0000313" key="3">
    <source>
        <dbReference type="Proteomes" id="UP001174694"/>
    </source>
</evidence>
<proteinExistence type="predicted"/>
<dbReference type="GO" id="GO:0001164">
    <property type="term" value="F:RNA polymerase I core promoter sequence-specific DNA binding"/>
    <property type="evidence" value="ECO:0007669"/>
    <property type="project" value="InterPro"/>
</dbReference>
<feature type="compositionally biased region" description="Basic and acidic residues" evidence="1">
    <location>
        <begin position="115"/>
        <end position="129"/>
    </location>
</feature>
<sequence>MASGKRKRSASVFSSQSDREGSLSGARPVHLPHDSINPLSHSPGTLKQASTAGLAHYEQLPSLLIHGFPHRPLPRPADPARRRQAQQRTEDEEDDRGDETPGPVSDAEGEEDDGILGRRKDRAAERKRDAQDAHLGFLTGVVLRCLEEGDIERARRAFGLLRRSEVQGKPVDLRRNGLWALGAEILMREGEGKGGEGGAGGAQAAERVPRRWGAAADIGKVKTYFEGLIRQYPYNRLFPRSVSAVDFWPAMLGCEFYHIYTQHRLALERLEIEAETWEDVEDPIEEPIGYEEEEGEAVDELRLTGRERRLREEKDSIKQEILAGMRDVAKRMNDLMENQPYSTNLEMLRLRGMVALYMGDLVLPPAPRSPEEDFEGQSSRDYERDQARRMFRSIVEHGGRLDRWIEHFLDPDGVIEEEEEEEEPEAPMFFSSLPIRGYPT</sequence>
<organism evidence="2 3">
    <name type="scientific">Pleurostoma richardsiae</name>
    <dbReference type="NCBI Taxonomy" id="41990"/>
    <lineage>
        <taxon>Eukaryota</taxon>
        <taxon>Fungi</taxon>
        <taxon>Dikarya</taxon>
        <taxon>Ascomycota</taxon>
        <taxon>Pezizomycotina</taxon>
        <taxon>Sordariomycetes</taxon>
        <taxon>Sordariomycetidae</taxon>
        <taxon>Calosphaeriales</taxon>
        <taxon>Pleurostomataceae</taxon>
        <taxon>Pleurostoma</taxon>
    </lineage>
</organism>
<dbReference type="InterPro" id="IPR053029">
    <property type="entry name" value="RNA_pol_I-specific_init_factor"/>
</dbReference>
<dbReference type="Pfam" id="PF04090">
    <property type="entry name" value="Rrn11"/>
    <property type="match status" value="1"/>
</dbReference>
<dbReference type="PANTHER" id="PTHR28244">
    <property type="entry name" value="RNA POLYMERASE I-SPECIFIC TRANSCRIPTION INITIATION FACTOR RRN11"/>
    <property type="match status" value="1"/>
</dbReference>
<gene>
    <name evidence="2" type="ORF">NKR23_g11831</name>
</gene>
<comment type="caution">
    <text evidence="2">The sequence shown here is derived from an EMBL/GenBank/DDBJ whole genome shotgun (WGS) entry which is preliminary data.</text>
</comment>
<dbReference type="AlphaFoldDB" id="A0AA38R990"/>
<feature type="compositionally biased region" description="Acidic residues" evidence="1">
    <location>
        <begin position="416"/>
        <end position="425"/>
    </location>
</feature>
<dbReference type="GO" id="GO:0070860">
    <property type="term" value="C:RNA polymerase I core factor complex"/>
    <property type="evidence" value="ECO:0007669"/>
    <property type="project" value="TreeGrafter"/>
</dbReference>
<evidence type="ECO:0000313" key="2">
    <source>
        <dbReference type="EMBL" id="KAJ9131174.1"/>
    </source>
</evidence>
<evidence type="ECO:0000256" key="1">
    <source>
        <dbReference type="SAM" id="MobiDB-lite"/>
    </source>
</evidence>
<dbReference type="GO" id="GO:0001181">
    <property type="term" value="F:RNA polymerase I general transcription initiation factor activity"/>
    <property type="evidence" value="ECO:0007669"/>
    <property type="project" value="InterPro"/>
</dbReference>
<protein>
    <submittedName>
        <fullName evidence="2">Uncharacterized protein</fullName>
    </submittedName>
</protein>
<dbReference type="Proteomes" id="UP001174694">
    <property type="component" value="Unassembled WGS sequence"/>
</dbReference>
<name>A0AA38R990_9PEZI</name>
<dbReference type="InterPro" id="IPR007224">
    <property type="entry name" value="TIF_Rrn11"/>
</dbReference>
<feature type="compositionally biased region" description="Polar residues" evidence="1">
    <location>
        <begin position="37"/>
        <end position="51"/>
    </location>
</feature>
<feature type="region of interest" description="Disordered" evidence="1">
    <location>
        <begin position="66"/>
        <end position="129"/>
    </location>
</feature>
<dbReference type="EMBL" id="JANBVO010000071">
    <property type="protein sequence ID" value="KAJ9131174.1"/>
    <property type="molecule type" value="Genomic_DNA"/>
</dbReference>
<dbReference type="PANTHER" id="PTHR28244:SF1">
    <property type="entry name" value="RNA POLYMERASE I-SPECIFIC TRANSCRIPTION INITIATION FACTOR RRN11"/>
    <property type="match status" value="1"/>
</dbReference>
<feature type="region of interest" description="Disordered" evidence="1">
    <location>
        <begin position="416"/>
        <end position="440"/>
    </location>
</feature>
<accession>A0AA38R990</accession>
<reference evidence="2" key="1">
    <citation type="submission" date="2022-07" db="EMBL/GenBank/DDBJ databases">
        <title>Fungi with potential for degradation of polypropylene.</title>
        <authorList>
            <person name="Gostincar C."/>
        </authorList>
    </citation>
    <scope>NUCLEOTIDE SEQUENCE</scope>
    <source>
        <strain evidence="2">EXF-13308</strain>
    </source>
</reference>
<feature type="region of interest" description="Disordered" evidence="1">
    <location>
        <begin position="1"/>
        <end position="53"/>
    </location>
</feature>
<keyword evidence="3" id="KW-1185">Reference proteome</keyword>